<dbReference type="Proteomes" id="UP000050502">
    <property type="component" value="Unassembled WGS sequence"/>
</dbReference>
<reference evidence="5 7" key="2">
    <citation type="submission" date="2015-07" db="EMBL/GenBank/DDBJ databases">
        <title>Whole genome sequence of Ardenticatena maritima DSM 23922.</title>
        <authorList>
            <person name="Hemp J."/>
            <person name="Ward L.M."/>
            <person name="Pace L.A."/>
            <person name="Fischer W.W."/>
        </authorList>
    </citation>
    <scope>NUCLEOTIDE SEQUENCE [LARGE SCALE GENOMIC DNA]</scope>
    <source>
        <strain evidence="5 7">110S</strain>
    </source>
</reference>
<dbReference type="GO" id="GO:0004300">
    <property type="term" value="F:enoyl-CoA hydratase activity"/>
    <property type="evidence" value="ECO:0007669"/>
    <property type="project" value="UniProtKB-EC"/>
</dbReference>
<dbReference type="SUPFAM" id="SSF52096">
    <property type="entry name" value="ClpP/crotonase"/>
    <property type="match status" value="1"/>
</dbReference>
<dbReference type="PANTHER" id="PTHR11941">
    <property type="entry name" value="ENOYL-COA HYDRATASE-RELATED"/>
    <property type="match status" value="1"/>
</dbReference>
<dbReference type="Pfam" id="PF00378">
    <property type="entry name" value="ECH_1"/>
    <property type="match status" value="1"/>
</dbReference>
<dbReference type="EC" id="4.2.1.17" evidence="4"/>
<reference evidence="6" key="3">
    <citation type="submission" date="2015-08" db="EMBL/GenBank/DDBJ databases">
        <title>Draft Genome Sequence of a Heterotrophic Facultative Anaerobic Bacterium Ardenticatena maritima Strain 110S.</title>
        <authorList>
            <person name="Kawaichi S."/>
            <person name="Yoshida T."/>
            <person name="Sako Y."/>
            <person name="Nakamura R."/>
        </authorList>
    </citation>
    <scope>NUCLEOTIDE SEQUENCE [LARGE SCALE GENOMIC DNA]</scope>
    <source>
        <strain evidence="6">110S</strain>
    </source>
</reference>
<dbReference type="InterPro" id="IPR001753">
    <property type="entry name" value="Enoyl-CoA_hydra/iso"/>
</dbReference>
<evidence type="ECO:0000313" key="5">
    <source>
        <dbReference type="EMBL" id="KPL87690.1"/>
    </source>
</evidence>
<dbReference type="OrthoDB" id="9777977at2"/>
<dbReference type="FunFam" id="1.10.12.10:FF:000001">
    <property type="entry name" value="Probable enoyl-CoA hydratase, mitochondrial"/>
    <property type="match status" value="1"/>
</dbReference>
<dbReference type="Proteomes" id="UP000037784">
    <property type="component" value="Unassembled WGS sequence"/>
</dbReference>
<name>A0A0M8K6F1_9CHLR</name>
<dbReference type="PROSITE" id="PS00166">
    <property type="entry name" value="ENOYL_COA_HYDRATASE"/>
    <property type="match status" value="1"/>
</dbReference>
<accession>A0A0M8K6F1</accession>
<sequence>MYENIIVERPEPKIGLIRLNRPKRLNALNRALMSELAQALNEFAQDDEIVVVVLTGDERAFAAGADIGEFQGKNPVDMLKSYRFKEWEAVRTFPKPLIAAVSGWCLGGGNELAMMCDMIVASESAVFGQPEINLGIMPGAGGTQRLPRAVGKAIAMEVILADRRLTAQEALQWGLVNHVVPTELYLEKALELARQIAQKPPLALQLAKEAILKSYEMSLAEGLEYERHNFYLLFASEDKDEGVAAFLEKRKPEWKGR</sequence>
<gene>
    <name evidence="4" type="primary">paaF</name>
    <name evidence="4" type="ORF">ARMA_1176</name>
    <name evidence="5" type="ORF">SE16_08775</name>
</gene>
<dbReference type="InParanoid" id="A0A0M8K6F1"/>
<dbReference type="Gene3D" id="1.10.12.10">
    <property type="entry name" value="Lyase 2-enoyl-coa Hydratase, Chain A, domain 2"/>
    <property type="match status" value="1"/>
</dbReference>
<reference evidence="4 6" key="1">
    <citation type="journal article" date="2015" name="Genome Announc.">
        <title>Draft Genome Sequence of a Heterotrophic Facultative Anaerobic Thermophilic Bacterium, Ardenticatena maritima Strain 110ST.</title>
        <authorList>
            <person name="Kawaichi S."/>
            <person name="Yoshida T."/>
            <person name="Sako Y."/>
            <person name="Nakamura R."/>
        </authorList>
    </citation>
    <scope>NUCLEOTIDE SEQUENCE [LARGE SCALE GENOMIC DNA]</scope>
    <source>
        <strain evidence="4 6">110S</strain>
    </source>
</reference>
<evidence type="ECO:0000256" key="2">
    <source>
        <dbReference type="ARBA" id="ARBA00023239"/>
    </source>
</evidence>
<evidence type="ECO:0000313" key="6">
    <source>
        <dbReference type="Proteomes" id="UP000037784"/>
    </source>
</evidence>
<dbReference type="EMBL" id="BBZA01000078">
    <property type="protein sequence ID" value="GAP62753.1"/>
    <property type="molecule type" value="Genomic_DNA"/>
</dbReference>
<dbReference type="RefSeq" id="WP_054492661.1">
    <property type="nucleotide sequence ID" value="NZ_BBZA01000078.1"/>
</dbReference>
<dbReference type="GO" id="GO:0006635">
    <property type="term" value="P:fatty acid beta-oxidation"/>
    <property type="evidence" value="ECO:0007669"/>
    <property type="project" value="TreeGrafter"/>
</dbReference>
<evidence type="ECO:0000313" key="7">
    <source>
        <dbReference type="Proteomes" id="UP000050502"/>
    </source>
</evidence>
<organism evidence="4 6">
    <name type="scientific">Ardenticatena maritima</name>
    <dbReference type="NCBI Taxonomy" id="872965"/>
    <lineage>
        <taxon>Bacteria</taxon>
        <taxon>Bacillati</taxon>
        <taxon>Chloroflexota</taxon>
        <taxon>Ardenticatenia</taxon>
        <taxon>Ardenticatenales</taxon>
        <taxon>Ardenticatenaceae</taxon>
        <taxon>Ardenticatena</taxon>
    </lineage>
</organism>
<protein>
    <submittedName>
        <fullName evidence="4">Enoyl-CoA hydratase</fullName>
        <ecNumber evidence="4">4.2.1.17</ecNumber>
    </submittedName>
</protein>
<comment type="similarity">
    <text evidence="1 3">Belongs to the enoyl-CoA hydratase/isomerase family.</text>
</comment>
<dbReference type="PATRIC" id="fig|872965.6.peg.1790"/>
<evidence type="ECO:0000256" key="3">
    <source>
        <dbReference type="RuleBase" id="RU003707"/>
    </source>
</evidence>
<proteinExistence type="inferred from homology"/>
<dbReference type="FunFam" id="3.90.226.10:FF:000009">
    <property type="entry name" value="Carnitinyl-CoA dehydratase"/>
    <property type="match status" value="1"/>
</dbReference>
<dbReference type="Gene3D" id="3.90.226.10">
    <property type="entry name" value="2-enoyl-CoA Hydratase, Chain A, domain 1"/>
    <property type="match status" value="1"/>
</dbReference>
<dbReference type="FunCoup" id="A0A0M8K6F1">
    <property type="interactions" value="352"/>
</dbReference>
<dbReference type="CDD" id="cd06558">
    <property type="entry name" value="crotonase-like"/>
    <property type="match status" value="1"/>
</dbReference>
<dbReference type="AlphaFoldDB" id="A0A0M8K6F1"/>
<evidence type="ECO:0000256" key="1">
    <source>
        <dbReference type="ARBA" id="ARBA00005254"/>
    </source>
</evidence>
<dbReference type="InterPro" id="IPR014748">
    <property type="entry name" value="Enoyl-CoA_hydra_C"/>
</dbReference>
<keyword evidence="2 4" id="KW-0456">Lyase</keyword>
<evidence type="ECO:0000313" key="4">
    <source>
        <dbReference type="EMBL" id="GAP62753.1"/>
    </source>
</evidence>
<dbReference type="EMBL" id="LGKN01000005">
    <property type="protein sequence ID" value="KPL87690.1"/>
    <property type="molecule type" value="Genomic_DNA"/>
</dbReference>
<dbReference type="InterPro" id="IPR018376">
    <property type="entry name" value="Enoyl-CoA_hyd/isom_CS"/>
</dbReference>
<dbReference type="PANTHER" id="PTHR11941:SF54">
    <property type="entry name" value="ENOYL-COA HYDRATASE, MITOCHONDRIAL"/>
    <property type="match status" value="1"/>
</dbReference>
<comment type="caution">
    <text evidence="4">The sequence shown here is derived from an EMBL/GenBank/DDBJ whole genome shotgun (WGS) entry which is preliminary data.</text>
</comment>
<dbReference type="STRING" id="872965.SE16_08775"/>
<dbReference type="InterPro" id="IPR029045">
    <property type="entry name" value="ClpP/crotonase-like_dom_sf"/>
</dbReference>
<keyword evidence="6" id="KW-1185">Reference proteome</keyword>